<organism evidence="3">
    <name type="scientific">Caldithrix abyssi</name>
    <dbReference type="NCBI Taxonomy" id="187145"/>
    <lineage>
        <taxon>Bacteria</taxon>
        <taxon>Pseudomonadati</taxon>
        <taxon>Calditrichota</taxon>
        <taxon>Calditrichia</taxon>
        <taxon>Calditrichales</taxon>
        <taxon>Calditrichaceae</taxon>
        <taxon>Caldithrix</taxon>
    </lineage>
</organism>
<dbReference type="PANTHER" id="PTHR10098:SF108">
    <property type="entry name" value="TETRATRICOPEPTIDE REPEAT PROTEIN 28"/>
    <property type="match status" value="1"/>
</dbReference>
<gene>
    <name evidence="3" type="ORF">ENJ10_10605</name>
</gene>
<dbReference type="AlphaFoldDB" id="A0A7V1PUU5"/>
<reference evidence="3" key="1">
    <citation type="journal article" date="2020" name="mSystems">
        <title>Genome- and Community-Level Interaction Insights into Carbon Utilization and Element Cycling Functions of Hydrothermarchaeota in Hydrothermal Sediment.</title>
        <authorList>
            <person name="Zhou Z."/>
            <person name="Liu Y."/>
            <person name="Xu W."/>
            <person name="Pan J."/>
            <person name="Luo Z.H."/>
            <person name="Li M."/>
        </authorList>
    </citation>
    <scope>NUCLEOTIDE SEQUENCE [LARGE SCALE GENOMIC DNA]</scope>
    <source>
        <strain evidence="3">HyVt-456</strain>
    </source>
</reference>
<evidence type="ECO:0000256" key="1">
    <source>
        <dbReference type="SAM" id="Phobius"/>
    </source>
</evidence>
<protein>
    <submittedName>
        <fullName evidence="3">CHAT domain-containing protein</fullName>
    </submittedName>
</protein>
<dbReference type="Gene3D" id="1.25.40.10">
    <property type="entry name" value="Tetratricopeptide repeat domain"/>
    <property type="match status" value="2"/>
</dbReference>
<keyword evidence="1" id="KW-0812">Transmembrane</keyword>
<dbReference type="SUPFAM" id="SSF48452">
    <property type="entry name" value="TPR-like"/>
    <property type="match status" value="2"/>
</dbReference>
<keyword evidence="1" id="KW-0472">Membrane</keyword>
<keyword evidence="1" id="KW-1133">Transmembrane helix</keyword>
<accession>A0A7V1PUU5</accession>
<proteinExistence type="predicted"/>
<evidence type="ECO:0000259" key="2">
    <source>
        <dbReference type="Pfam" id="PF12770"/>
    </source>
</evidence>
<dbReference type="EMBL" id="DRLD01000293">
    <property type="protein sequence ID" value="HED11128.1"/>
    <property type="molecule type" value="Genomic_DNA"/>
</dbReference>
<dbReference type="Pfam" id="PF12770">
    <property type="entry name" value="CHAT"/>
    <property type="match status" value="1"/>
</dbReference>
<feature type="domain" description="CHAT" evidence="2">
    <location>
        <begin position="541"/>
        <end position="837"/>
    </location>
</feature>
<dbReference type="InterPro" id="IPR024983">
    <property type="entry name" value="CHAT_dom"/>
</dbReference>
<dbReference type="PANTHER" id="PTHR10098">
    <property type="entry name" value="RAPSYN-RELATED"/>
    <property type="match status" value="1"/>
</dbReference>
<name>A0A7V1PUU5_CALAY</name>
<feature type="transmembrane region" description="Helical" evidence="1">
    <location>
        <begin position="848"/>
        <end position="867"/>
    </location>
</feature>
<evidence type="ECO:0000313" key="3">
    <source>
        <dbReference type="EMBL" id="HED11128.1"/>
    </source>
</evidence>
<comment type="caution">
    <text evidence="3">The sequence shown here is derived from an EMBL/GenBank/DDBJ whole genome shotgun (WGS) entry which is preliminary data.</text>
</comment>
<dbReference type="Proteomes" id="UP000886005">
    <property type="component" value="Unassembled WGS sequence"/>
</dbReference>
<sequence length="872" mass="100820">MKLIITLLFFLLPFGLFAKADIKLLDKFHSLDIHKADSAYFFSMADSVIEQLKDKPDPNIYMSVIGDKGTYMYTRRHFPQAISYFQQALNVEGYDDFFKASYFALTLAEIYLSTLDDIPKSLYYLRIARKMFLRDKDLTIKDHRLRQKFIQVTELRIYRILGLYGLALDKLIVMLKNKQPYLFDLFSVADLYHVLNDLDNALIAYNKVLKDMGKKFEVNLRLRAHIVNRMGDIYFDKEEYGKALRYYKRSGEYARDINFVKYVWAAHLDRAYTFAHMGQADSADRELKALSRVHYNPPAKRVGHLYAVKAMVYNIKGQLDSAVVFARKGLNVLELQRKKIKISDVRQSVFKKNKVNFDQMKYALFEKYIKQKNPSLIDSLYKYSILSRGRMYGEKSRPDTSSESYREYLEASKDLEAFQLRQQLSPEPFGDSLKEMLSVKRFRLVEARISMINKKNATRYRPLLSLAELKSKMKRRNAALVIYDLNPYRPFVVFVGPEKVALIPLSFKVNSLKDSLAVYVDQLFNDDGINNSIFNTGISSYLYDQLWRPVVARVTMPADVMIVPDLDMAVLPFETLLQKKMPRKSYSVQDPAPYWGTLLLQKHNFSYLPGVYSLNDTLKYREPKALILGDPYIKHSEEGWGLPSWNSEPLFYARSEAQAVMELIPGSKLLLGKNATETAFLENAAEYSIWHFATHARYDADYYNMSYIALSADSLHQKDGLLTAYEIQNMRRASRLVTISACNSGVGPVLEGEGTLSLARFFMINDAENVIVTQWTVSDAFSARLMKAFYRLLIQEKVPSLARAFKLARIEAVEKGDHEALNYKHPVYWAAFHLYGDTPNIFIPEKSSLKWVLVTIFIFLFAGVLALRRFRL</sequence>
<dbReference type="InterPro" id="IPR011990">
    <property type="entry name" value="TPR-like_helical_dom_sf"/>
</dbReference>